<feature type="compositionally biased region" description="Basic and acidic residues" evidence="4">
    <location>
        <begin position="61"/>
        <end position="72"/>
    </location>
</feature>
<proteinExistence type="predicted"/>
<feature type="region of interest" description="Disordered" evidence="4">
    <location>
        <begin position="1"/>
        <end position="74"/>
    </location>
</feature>
<evidence type="ECO:0000259" key="5">
    <source>
        <dbReference type="PROSITE" id="PS50303"/>
    </source>
</evidence>
<dbReference type="InterPro" id="IPR001313">
    <property type="entry name" value="Pumilio_RNA-bd_rpt"/>
</dbReference>
<dbReference type="SMART" id="SM00025">
    <property type="entry name" value="Pumilio"/>
    <property type="match status" value="6"/>
</dbReference>
<keyword evidence="1" id="KW-0677">Repeat</keyword>
<evidence type="ECO:0000256" key="2">
    <source>
        <dbReference type="ARBA" id="ARBA00022884"/>
    </source>
</evidence>
<feature type="coiled-coil region" evidence="3">
    <location>
        <begin position="178"/>
        <end position="205"/>
    </location>
</feature>
<evidence type="ECO:0000256" key="3">
    <source>
        <dbReference type="SAM" id="Coils"/>
    </source>
</evidence>
<evidence type="ECO:0000256" key="1">
    <source>
        <dbReference type="ARBA" id="ARBA00022737"/>
    </source>
</evidence>
<dbReference type="EMBL" id="CAHIKZ030000123">
    <property type="protein sequence ID" value="CAE1153723.1"/>
    <property type="molecule type" value="Genomic_DNA"/>
</dbReference>
<comment type="caution">
    <text evidence="6">The sequence shown here is derived from an EMBL/GenBank/DDBJ whole genome shotgun (WGS) entry which is preliminary data.</text>
</comment>
<dbReference type="InterPro" id="IPR011989">
    <property type="entry name" value="ARM-like"/>
</dbReference>
<dbReference type="AlphaFoldDB" id="A0A812ARR5"/>
<dbReference type="GO" id="GO:0005730">
    <property type="term" value="C:nucleolus"/>
    <property type="evidence" value="ECO:0007669"/>
    <property type="project" value="TreeGrafter"/>
</dbReference>
<feature type="domain" description="PUM-HD" evidence="5">
    <location>
        <begin position="260"/>
        <end position="612"/>
    </location>
</feature>
<evidence type="ECO:0000313" key="7">
    <source>
        <dbReference type="Proteomes" id="UP000597762"/>
    </source>
</evidence>
<dbReference type="InterPro" id="IPR033133">
    <property type="entry name" value="PUM-HD"/>
</dbReference>
<dbReference type="GO" id="GO:0003729">
    <property type="term" value="F:mRNA binding"/>
    <property type="evidence" value="ECO:0007669"/>
    <property type="project" value="TreeGrafter"/>
</dbReference>
<keyword evidence="7" id="KW-1185">Reference proteome</keyword>
<evidence type="ECO:0000313" key="6">
    <source>
        <dbReference type="EMBL" id="CAE1153723.1"/>
    </source>
</evidence>
<dbReference type="Pfam" id="PF08144">
    <property type="entry name" value="CPL"/>
    <property type="match status" value="1"/>
</dbReference>
<dbReference type="Gene3D" id="1.25.10.10">
    <property type="entry name" value="Leucine-rich Repeat Variant"/>
    <property type="match status" value="2"/>
</dbReference>
<dbReference type="PANTHER" id="PTHR13389">
    <property type="entry name" value="PUMILIO HOMOLOG 3"/>
    <property type="match status" value="1"/>
</dbReference>
<dbReference type="InterPro" id="IPR040059">
    <property type="entry name" value="PUM3"/>
</dbReference>
<sequence length="772" mass="87839">MRRPPEGDSIIEKEPMKLGPPAAPTGAKKKVNDNKSAATKRRKRRNNMSSDSGLETAEDDANVKRSRNETKSDFLTSLCPLNDISSIHPVLDCTMESTFSKKSKSKLDVTWEKAVCNARGQPDGAERSMRITKITSKNPECSIIEENDENMLPPESGDEGEEMAEEEHEIKVVEVKKMEKMEKKKKSLKVKVQGAVKKLKKLKESKPTAGKLKKGVLKRKLADMGSSPERGSKVKIKKSDSKEEKKDYKKLRNNFELIQNSKKIWEELRKHDLTVDKKTKLCTELLDMTKGKMQLLAFTHDGARVIQCLVQHGNMEQRAVAFDEMKHIIVAMSESKYAKFIVRKFLSYGSKMERTLVFKSLCGHVRRLIRHREASEIIEFAYNEYANATQRLAFLEEFYGPTFTLLKTEDAKTLEDVFNLHPKKKDMILANMKETLLPLIEKSILTHSIVHRLFYEYFLFADSKARSEMISELKEAVVNMVHSRDGARVAMKCIWHGNSKDRKAMVKSFKTFVVKMCKEEYGHQVLLSVFDVIDDTKLVSKVILEEILKSLKEVAMDSYGRKVLLYLLSPRDPMHFHPDIVKVMQEGDTNEFSKKDANVRHNELLEVVSKSLLKIVIENTKELVSDNNSLLFLLAILSHAKGDTTKALESVAEICAERMDSSSLGDLHIVEHPAGHITLKKLIALDKEKMKNKESVLFSLVLMNTVPESVLKSWAACNRGCFILLALLELEHPEVTAQLLPILTTMKKSLKMLKFKGAQLLHDNILYNTKDD</sequence>
<feature type="compositionally biased region" description="Basic and acidic residues" evidence="4">
    <location>
        <begin position="1"/>
        <end position="16"/>
    </location>
</feature>
<keyword evidence="2" id="KW-0694">RNA-binding</keyword>
<dbReference type="GO" id="GO:0006417">
    <property type="term" value="P:regulation of translation"/>
    <property type="evidence" value="ECO:0007669"/>
    <property type="project" value="TreeGrafter"/>
</dbReference>
<dbReference type="InterPro" id="IPR012959">
    <property type="entry name" value="CPL_dom"/>
</dbReference>
<feature type="region of interest" description="Disordered" evidence="4">
    <location>
        <begin position="220"/>
        <end position="245"/>
    </location>
</feature>
<dbReference type="SUPFAM" id="SSF48371">
    <property type="entry name" value="ARM repeat"/>
    <property type="match status" value="1"/>
</dbReference>
<dbReference type="OrthoDB" id="497380at2759"/>
<evidence type="ECO:0000256" key="4">
    <source>
        <dbReference type="SAM" id="MobiDB-lite"/>
    </source>
</evidence>
<accession>A0A812ARR5</accession>
<keyword evidence="3" id="KW-0175">Coiled coil</keyword>
<dbReference type="PANTHER" id="PTHR13389:SF0">
    <property type="entry name" value="PUMILIO HOMOLOG 3"/>
    <property type="match status" value="1"/>
</dbReference>
<organism evidence="6 7">
    <name type="scientific">Acanthosepion pharaonis</name>
    <name type="common">Pharaoh cuttlefish</name>
    <name type="synonym">Sepia pharaonis</name>
    <dbReference type="NCBI Taxonomy" id="158019"/>
    <lineage>
        <taxon>Eukaryota</taxon>
        <taxon>Metazoa</taxon>
        <taxon>Spiralia</taxon>
        <taxon>Lophotrochozoa</taxon>
        <taxon>Mollusca</taxon>
        <taxon>Cephalopoda</taxon>
        <taxon>Coleoidea</taxon>
        <taxon>Decapodiformes</taxon>
        <taxon>Sepiida</taxon>
        <taxon>Sepiina</taxon>
        <taxon>Sepiidae</taxon>
        <taxon>Acanthosepion</taxon>
    </lineage>
</organism>
<dbReference type="Proteomes" id="UP000597762">
    <property type="component" value="Unassembled WGS sequence"/>
</dbReference>
<dbReference type="PROSITE" id="PS50303">
    <property type="entry name" value="PUM_HD"/>
    <property type="match status" value="1"/>
</dbReference>
<protein>
    <submittedName>
        <fullName evidence="6">PUF6</fullName>
    </submittedName>
</protein>
<gene>
    <name evidence="6" type="ORF">SPHA_4025</name>
</gene>
<dbReference type="InterPro" id="IPR016024">
    <property type="entry name" value="ARM-type_fold"/>
</dbReference>
<name>A0A812ARR5_ACAPH</name>
<reference evidence="6" key="1">
    <citation type="submission" date="2021-01" db="EMBL/GenBank/DDBJ databases">
        <authorList>
            <person name="Li R."/>
            <person name="Bekaert M."/>
        </authorList>
    </citation>
    <scope>NUCLEOTIDE SEQUENCE</scope>
    <source>
        <strain evidence="6">Farmed</strain>
    </source>
</reference>